<feature type="domain" description="HTH cro/C1-type" evidence="7">
    <location>
        <begin position="11"/>
        <end position="65"/>
    </location>
</feature>
<dbReference type="SUPFAM" id="SSF51306">
    <property type="entry name" value="LexA/Signal peptidase"/>
    <property type="match status" value="1"/>
</dbReference>
<dbReference type="PROSITE" id="PS00501">
    <property type="entry name" value="SPASE_I_1"/>
    <property type="match status" value="1"/>
</dbReference>
<evidence type="ECO:0000256" key="6">
    <source>
        <dbReference type="SAM" id="Coils"/>
    </source>
</evidence>
<evidence type="ECO:0000256" key="2">
    <source>
        <dbReference type="ARBA" id="ARBA00022801"/>
    </source>
</evidence>
<keyword evidence="5" id="KW-0804">Transcription</keyword>
<organism evidence="8 9">
    <name type="scientific">Halioxenophilus aromaticivorans</name>
    <dbReference type="NCBI Taxonomy" id="1306992"/>
    <lineage>
        <taxon>Bacteria</taxon>
        <taxon>Pseudomonadati</taxon>
        <taxon>Pseudomonadota</taxon>
        <taxon>Gammaproteobacteria</taxon>
        <taxon>Alteromonadales</taxon>
        <taxon>Alteromonadaceae</taxon>
        <taxon>Halioxenophilus</taxon>
    </lineage>
</organism>
<dbReference type="Pfam" id="PF01381">
    <property type="entry name" value="HTH_3"/>
    <property type="match status" value="1"/>
</dbReference>
<dbReference type="InterPro" id="IPR019756">
    <property type="entry name" value="Pept_S26A_signal_pept_1_Ser-AS"/>
</dbReference>
<dbReference type="GO" id="GO:0016020">
    <property type="term" value="C:membrane"/>
    <property type="evidence" value="ECO:0007669"/>
    <property type="project" value="InterPro"/>
</dbReference>
<keyword evidence="1" id="KW-0645">Protease</keyword>
<proteinExistence type="predicted"/>
<evidence type="ECO:0000256" key="3">
    <source>
        <dbReference type="ARBA" id="ARBA00023015"/>
    </source>
</evidence>
<dbReference type="RefSeq" id="WP_345424071.1">
    <property type="nucleotide sequence ID" value="NZ_AP031496.1"/>
</dbReference>
<keyword evidence="6" id="KW-0175">Coiled coil</keyword>
<dbReference type="InterPro" id="IPR039418">
    <property type="entry name" value="LexA-like"/>
</dbReference>
<gene>
    <name evidence="8" type="ORF">GCM10025791_30470</name>
</gene>
<evidence type="ECO:0000259" key="7">
    <source>
        <dbReference type="PROSITE" id="PS50943"/>
    </source>
</evidence>
<keyword evidence="9" id="KW-1185">Reference proteome</keyword>
<dbReference type="GO" id="GO:0006508">
    <property type="term" value="P:proteolysis"/>
    <property type="evidence" value="ECO:0007669"/>
    <property type="project" value="UniProtKB-KW"/>
</dbReference>
<evidence type="ECO:0000256" key="1">
    <source>
        <dbReference type="ARBA" id="ARBA00022670"/>
    </source>
</evidence>
<name>A0AAV3U4H6_9ALTE</name>
<dbReference type="Gene3D" id="2.10.109.10">
    <property type="entry name" value="Umud Fragment, subunit A"/>
    <property type="match status" value="1"/>
</dbReference>
<keyword evidence="4" id="KW-0238">DNA-binding</keyword>
<dbReference type="EMBL" id="BAABLX010000027">
    <property type="protein sequence ID" value="GAA4948373.1"/>
    <property type="molecule type" value="Genomic_DNA"/>
</dbReference>
<feature type="coiled-coil region" evidence="6">
    <location>
        <begin position="225"/>
        <end position="252"/>
    </location>
</feature>
<dbReference type="InterPro" id="IPR001387">
    <property type="entry name" value="Cro/C1-type_HTH"/>
</dbReference>
<dbReference type="GO" id="GO:0004252">
    <property type="term" value="F:serine-type endopeptidase activity"/>
    <property type="evidence" value="ECO:0007669"/>
    <property type="project" value="InterPro"/>
</dbReference>
<evidence type="ECO:0000313" key="8">
    <source>
        <dbReference type="EMBL" id="GAA4948373.1"/>
    </source>
</evidence>
<dbReference type="Gene3D" id="1.10.260.40">
    <property type="entry name" value="lambda repressor-like DNA-binding domains"/>
    <property type="match status" value="1"/>
</dbReference>
<dbReference type="InterPro" id="IPR015927">
    <property type="entry name" value="Peptidase_S24_S26A/B/C"/>
</dbReference>
<comment type="caution">
    <text evidence="8">The sequence shown here is derived from an EMBL/GenBank/DDBJ whole genome shotgun (WGS) entry which is preliminary data.</text>
</comment>
<dbReference type="PANTHER" id="PTHR40661">
    <property type="match status" value="1"/>
</dbReference>
<evidence type="ECO:0000313" key="9">
    <source>
        <dbReference type="Proteomes" id="UP001409585"/>
    </source>
</evidence>
<dbReference type="CDD" id="cd00093">
    <property type="entry name" value="HTH_XRE"/>
    <property type="match status" value="1"/>
</dbReference>
<dbReference type="AlphaFoldDB" id="A0AAV3U4H6"/>
<keyword evidence="3" id="KW-0805">Transcription regulation</keyword>
<dbReference type="PROSITE" id="PS50943">
    <property type="entry name" value="HTH_CROC1"/>
    <property type="match status" value="1"/>
</dbReference>
<sequence>MKHPAPLSARMIELRELLKLSQKVFSDEIGITQGALSQLESGKSNLSVATLEKIHATFNVNCNWLVVGSGDIFNVDELPADAPINIGYGTIPLVSAEAHAGYISQHEDPEYISALDIYRVPGFEDGDYRLFEIVGDSMVPTLNDNDVVITEKVTNFEALQVGFIGVVTSEQGVVAKRIYLDEHSDAHLLLKSDNTEYRPYALALADVREVWAIKGKITTDFNTLETRSHQKIDKLEREVEGLKDQLRELVDKLQS</sequence>
<dbReference type="SUPFAM" id="SSF47413">
    <property type="entry name" value="lambda repressor-like DNA-binding domains"/>
    <property type="match status" value="1"/>
</dbReference>
<dbReference type="Pfam" id="PF00717">
    <property type="entry name" value="Peptidase_S24"/>
    <property type="match status" value="1"/>
</dbReference>
<dbReference type="Proteomes" id="UP001409585">
    <property type="component" value="Unassembled WGS sequence"/>
</dbReference>
<dbReference type="PANTHER" id="PTHR40661:SF3">
    <property type="entry name" value="FELS-1 PROPHAGE TRANSCRIPTIONAL REGULATOR"/>
    <property type="match status" value="1"/>
</dbReference>
<evidence type="ECO:0000256" key="4">
    <source>
        <dbReference type="ARBA" id="ARBA00023125"/>
    </source>
</evidence>
<protein>
    <recommendedName>
        <fullName evidence="7">HTH cro/C1-type domain-containing protein</fullName>
    </recommendedName>
</protein>
<keyword evidence="2" id="KW-0378">Hydrolase</keyword>
<accession>A0AAV3U4H6</accession>
<dbReference type="GO" id="GO:0003677">
    <property type="term" value="F:DNA binding"/>
    <property type="evidence" value="ECO:0007669"/>
    <property type="project" value="UniProtKB-KW"/>
</dbReference>
<dbReference type="SMART" id="SM00530">
    <property type="entry name" value="HTH_XRE"/>
    <property type="match status" value="1"/>
</dbReference>
<dbReference type="InterPro" id="IPR010982">
    <property type="entry name" value="Lambda_DNA-bd_dom_sf"/>
</dbReference>
<dbReference type="CDD" id="cd06529">
    <property type="entry name" value="S24_LexA-like"/>
    <property type="match status" value="1"/>
</dbReference>
<dbReference type="InterPro" id="IPR036286">
    <property type="entry name" value="LexA/Signal_pep-like_sf"/>
</dbReference>
<reference evidence="9" key="1">
    <citation type="journal article" date="2019" name="Int. J. Syst. Evol. Microbiol.">
        <title>The Global Catalogue of Microorganisms (GCM) 10K type strain sequencing project: providing services to taxonomists for standard genome sequencing and annotation.</title>
        <authorList>
            <consortium name="The Broad Institute Genomics Platform"/>
            <consortium name="The Broad Institute Genome Sequencing Center for Infectious Disease"/>
            <person name="Wu L."/>
            <person name="Ma J."/>
        </authorList>
    </citation>
    <scope>NUCLEOTIDE SEQUENCE [LARGE SCALE GENOMIC DNA]</scope>
    <source>
        <strain evidence="9">JCM 19134</strain>
    </source>
</reference>
<evidence type="ECO:0000256" key="5">
    <source>
        <dbReference type="ARBA" id="ARBA00023163"/>
    </source>
</evidence>